<proteinExistence type="predicted"/>
<protein>
    <submittedName>
        <fullName evidence="3">Porin</fullName>
    </submittedName>
</protein>
<keyword evidence="4" id="KW-1185">Reference proteome</keyword>
<evidence type="ECO:0000256" key="2">
    <source>
        <dbReference type="SAM" id="SignalP"/>
    </source>
</evidence>
<feature type="compositionally biased region" description="Low complexity" evidence="1">
    <location>
        <begin position="73"/>
        <end position="95"/>
    </location>
</feature>
<feature type="signal peptide" evidence="2">
    <location>
        <begin position="1"/>
        <end position="29"/>
    </location>
</feature>
<reference evidence="3 4" key="1">
    <citation type="submission" date="2023-03" db="EMBL/GenBank/DDBJ databases">
        <title>Paludisphaera mucosa sp. nov. a novel planctomycete from northern fen.</title>
        <authorList>
            <person name="Ivanova A."/>
        </authorList>
    </citation>
    <scope>NUCLEOTIDE SEQUENCE [LARGE SCALE GENOMIC DNA]</scope>
    <source>
        <strain evidence="3 4">Pla2</strain>
    </source>
</reference>
<dbReference type="RefSeq" id="WP_277864582.1">
    <property type="nucleotide sequence ID" value="NZ_JARRAG010000004.1"/>
</dbReference>
<evidence type="ECO:0000313" key="3">
    <source>
        <dbReference type="EMBL" id="MDG3008255.1"/>
    </source>
</evidence>
<dbReference type="Proteomes" id="UP001216907">
    <property type="component" value="Unassembled WGS sequence"/>
</dbReference>
<sequence length="527" mass="58635">MTCPAIKFRSGRWVALGLVLCLGAATVRGQEAPPTAGEILQQFEKRLKALEEENRTLRDQMRSIAEAKGTGGASTVASGTAADPAPAANDGPADPTQGAPTFRVGETGVTTNTRGSKRRLPLKAYLGQGFELSSDDDEFQLQFHNETQVDYRLFDHTGQGTVHNGFFIPRQIWTFNGRMTKKLEFLASFQRGLSGFELRDALVNLKVLDEDRLMLKIGRYRVPFTYEFYAVPNYDLISPERSVFAINFSNIREIGAMAWGTLRDDQIDYAAGAFNGQRNSFEDLNDEPNFVGFLNARPFRHSERLPFLNYLNIGGSTEVGNQAATQAPLALRTSVNASQGSGASTASPAFLSFNNNVREDGMRAMGSLHAAWFYKRLSLLAEWDRGFVNYLPGAGPTTTRVDVPVDAYYVQAGFFLTGENVTRRAPIQIRKPFNLKRGEFGLGAVELAARYSTLHLGGQVFTSGLADPNLWSNDAGVLDLGFNWYINSYLKVYLDWQHTEFGSPVVFEPGRYYLNSELYWARLQFLF</sequence>
<feature type="chain" id="PRO_5046862748" evidence="2">
    <location>
        <begin position="30"/>
        <end position="527"/>
    </location>
</feature>
<evidence type="ECO:0000313" key="4">
    <source>
        <dbReference type="Proteomes" id="UP001216907"/>
    </source>
</evidence>
<dbReference type="Pfam" id="PF07396">
    <property type="entry name" value="Porin_O_P"/>
    <property type="match status" value="1"/>
</dbReference>
<dbReference type="InterPro" id="IPR023614">
    <property type="entry name" value="Porin_dom_sf"/>
</dbReference>
<organism evidence="3 4">
    <name type="scientific">Paludisphaera mucosa</name>
    <dbReference type="NCBI Taxonomy" id="3030827"/>
    <lineage>
        <taxon>Bacteria</taxon>
        <taxon>Pseudomonadati</taxon>
        <taxon>Planctomycetota</taxon>
        <taxon>Planctomycetia</taxon>
        <taxon>Isosphaerales</taxon>
        <taxon>Isosphaeraceae</taxon>
        <taxon>Paludisphaera</taxon>
    </lineage>
</organism>
<name>A0ABT6FL18_9BACT</name>
<comment type="caution">
    <text evidence="3">The sequence shown here is derived from an EMBL/GenBank/DDBJ whole genome shotgun (WGS) entry which is preliminary data.</text>
</comment>
<feature type="region of interest" description="Disordered" evidence="1">
    <location>
        <begin position="67"/>
        <end position="116"/>
    </location>
</feature>
<dbReference type="InterPro" id="IPR010870">
    <property type="entry name" value="Porin_O/P"/>
</dbReference>
<dbReference type="Gene3D" id="2.40.160.10">
    <property type="entry name" value="Porin"/>
    <property type="match status" value="1"/>
</dbReference>
<gene>
    <name evidence="3" type="ORF">PZE19_31190</name>
</gene>
<dbReference type="EMBL" id="JARRAG010000004">
    <property type="protein sequence ID" value="MDG3008255.1"/>
    <property type="molecule type" value="Genomic_DNA"/>
</dbReference>
<accession>A0ABT6FL18</accession>
<keyword evidence="2" id="KW-0732">Signal</keyword>
<evidence type="ECO:0000256" key="1">
    <source>
        <dbReference type="SAM" id="MobiDB-lite"/>
    </source>
</evidence>